<reference evidence="5" key="1">
    <citation type="journal article" date="2015" name="Genome Announc.">
        <title>Draft Genome Sequence of a Heterotrophic Facultative Anaerobic Thermophilic Bacterium, Ardenticatena maritima Strain 110ST.</title>
        <authorList>
            <person name="Kawaichi S."/>
            <person name="Yoshida T."/>
            <person name="Sako Y."/>
            <person name="Nakamura R."/>
        </authorList>
    </citation>
    <scope>NUCLEOTIDE SEQUENCE [LARGE SCALE GENOMIC DNA]</scope>
    <source>
        <strain evidence="5">110S</strain>
    </source>
</reference>
<sequence>MSMAWPLHTLGSPDNPPLCFLHGFMGSGDEWREIAAAFADDFFCLMPDLPGHGANRPLPVERLTFDLLARGLLATLSAHGLTRVWLVGYSLGGRLALYTAAMWPYHVRGLVLESASPGLERPDERRARAHLDDERAARIRRDGLGAFVQAWYTAPLFRGLAANAALLAQVQQRRCAQDPDAMARVIAELSPGRMPPLWGALPFLRMPLAFVSGALDEKYTALGGRVCTLAPNALHTIVPHASHTVHLEAPQAFIAAVRTHLARWGI</sequence>
<dbReference type="InterPro" id="IPR022485">
    <property type="entry name" value="SHCHC_synthase_MenH"/>
</dbReference>
<dbReference type="FunCoup" id="A0A0M8K537">
    <property type="interactions" value="330"/>
</dbReference>
<dbReference type="PATRIC" id="fig|872965.6.peg.2112"/>
<evidence type="ECO:0000313" key="8">
    <source>
        <dbReference type="Proteomes" id="UP000050502"/>
    </source>
</evidence>
<dbReference type="EC" id="4.2.99.20" evidence="3"/>
<dbReference type="Proteomes" id="UP000050502">
    <property type="component" value="Unassembled WGS sequence"/>
</dbReference>
<dbReference type="GO" id="GO:0070205">
    <property type="term" value="F:2-succinyl-6-hydroxy-2,4-cyclohexadiene-1-carboxylate synthase activity"/>
    <property type="evidence" value="ECO:0007669"/>
    <property type="project" value="UniProtKB-UniRule"/>
</dbReference>
<dbReference type="PRINTS" id="PR00111">
    <property type="entry name" value="ABHYDROLASE"/>
</dbReference>
<evidence type="ECO:0000313" key="5">
    <source>
        <dbReference type="EMBL" id="GAP61795.1"/>
    </source>
</evidence>
<keyword evidence="7" id="KW-1185">Reference proteome</keyword>
<comment type="subunit">
    <text evidence="3">Monomer.</text>
</comment>
<dbReference type="EMBL" id="LGKN01000005">
    <property type="protein sequence ID" value="KPL87915.1"/>
    <property type="molecule type" value="Genomic_DNA"/>
</dbReference>
<dbReference type="STRING" id="872965.SE16_10305"/>
<evidence type="ECO:0000256" key="1">
    <source>
        <dbReference type="ARBA" id="ARBA00022428"/>
    </source>
</evidence>
<comment type="similarity">
    <text evidence="3">Belongs to the AB hydrolase superfamily. MenH family.</text>
</comment>
<dbReference type="GO" id="GO:0009234">
    <property type="term" value="P:menaquinone biosynthetic process"/>
    <property type="evidence" value="ECO:0007669"/>
    <property type="project" value="UniProtKB-UniRule"/>
</dbReference>
<evidence type="ECO:0000259" key="4">
    <source>
        <dbReference type="Pfam" id="PF00561"/>
    </source>
</evidence>
<dbReference type="InterPro" id="IPR000073">
    <property type="entry name" value="AB_hydrolase_1"/>
</dbReference>
<dbReference type="SUPFAM" id="SSF53474">
    <property type="entry name" value="alpha/beta-Hydrolases"/>
    <property type="match status" value="1"/>
</dbReference>
<dbReference type="EMBL" id="BBZA01000015">
    <property type="protein sequence ID" value="GAP61795.1"/>
    <property type="molecule type" value="Genomic_DNA"/>
</dbReference>
<comment type="pathway">
    <text evidence="3">Quinol/quinone metabolism; 1,4-dihydroxy-2-naphthoate biosynthesis; 1,4-dihydroxy-2-naphthoate from chorismate: step 3/7.</text>
</comment>
<feature type="domain" description="AB hydrolase-1" evidence="4">
    <location>
        <begin position="16"/>
        <end position="144"/>
    </location>
</feature>
<dbReference type="Gene3D" id="3.40.50.1820">
    <property type="entry name" value="alpha/beta hydrolase"/>
    <property type="match status" value="1"/>
</dbReference>
<protein>
    <recommendedName>
        <fullName evidence="3">Putative 2-succinyl-6-hydroxy-2,4-cyclohexadiene-1-carboxylate synthase</fullName>
        <shortName evidence="3">SHCHC synthase</shortName>
        <ecNumber evidence="3">4.2.99.20</ecNumber>
    </recommendedName>
</protein>
<organism evidence="5 7">
    <name type="scientific">Ardenticatena maritima</name>
    <dbReference type="NCBI Taxonomy" id="872965"/>
    <lineage>
        <taxon>Bacteria</taxon>
        <taxon>Bacillati</taxon>
        <taxon>Chloroflexota</taxon>
        <taxon>Ardenticatenia</taxon>
        <taxon>Ardenticatenales</taxon>
        <taxon>Ardenticatenaceae</taxon>
        <taxon>Ardenticatena</taxon>
    </lineage>
</organism>
<evidence type="ECO:0000256" key="3">
    <source>
        <dbReference type="HAMAP-Rule" id="MF_01660"/>
    </source>
</evidence>
<dbReference type="PANTHER" id="PTHR42916">
    <property type="entry name" value="2-SUCCINYL-5-ENOLPYRUVYL-6-HYDROXY-3-CYCLOHEXENE-1-CARBOXYLATE SYNTHASE"/>
    <property type="match status" value="1"/>
</dbReference>
<name>A0A0M8K537_9CHLR</name>
<dbReference type="Proteomes" id="UP000037784">
    <property type="component" value="Unassembled WGS sequence"/>
</dbReference>
<dbReference type="HAMAP" id="MF_01660">
    <property type="entry name" value="MenH"/>
    <property type="match status" value="1"/>
</dbReference>
<dbReference type="AlphaFoldDB" id="A0A0M8K537"/>
<reference evidence="7" key="3">
    <citation type="submission" date="2015-08" db="EMBL/GenBank/DDBJ databases">
        <title>Draft Genome Sequence of a Heterotrophic Facultative Anaerobic Bacterium Ardenticatena maritima Strain 110S.</title>
        <authorList>
            <person name="Kawaichi S."/>
            <person name="Yoshida T."/>
            <person name="Sako Y."/>
            <person name="Nakamura R."/>
        </authorList>
    </citation>
    <scope>NUCLEOTIDE SEQUENCE [LARGE SCALE GENOMIC DNA]</scope>
    <source>
        <strain evidence="7">110S</strain>
    </source>
</reference>
<gene>
    <name evidence="3 5" type="primary">menH</name>
    <name evidence="5" type="ORF">ARMA_0218</name>
    <name evidence="6" type="ORF">SE16_10305</name>
</gene>
<comment type="catalytic activity">
    <reaction evidence="3">
        <text>5-enolpyruvoyl-6-hydroxy-2-succinyl-cyclohex-3-ene-1-carboxylate = (1R,6R)-6-hydroxy-2-succinyl-cyclohexa-2,4-diene-1-carboxylate + pyruvate</text>
        <dbReference type="Rhea" id="RHEA:25597"/>
        <dbReference type="ChEBI" id="CHEBI:15361"/>
        <dbReference type="ChEBI" id="CHEBI:58689"/>
        <dbReference type="ChEBI" id="CHEBI:58818"/>
        <dbReference type="EC" id="4.2.99.20"/>
    </reaction>
</comment>
<proteinExistence type="inferred from homology"/>
<keyword evidence="1 3" id="KW-0474">Menaquinone biosynthesis</keyword>
<comment type="function">
    <text evidence="3">Catalyzes a proton abstraction reaction that results in 2,5-elimination of pyruvate from 2-succinyl-5-enolpyruvyl-6-hydroxy-3-cyclohexene-1-carboxylate (SEPHCHC) and the formation of 2-succinyl-6-hydroxy-2,4-cyclohexadiene-1-carboxylate (SHCHC).</text>
</comment>
<dbReference type="InterPro" id="IPR029058">
    <property type="entry name" value="AB_hydrolase_fold"/>
</dbReference>
<comment type="pathway">
    <text evidence="3">Quinol/quinone metabolism; menaquinone biosynthesis.</text>
</comment>
<evidence type="ECO:0000256" key="2">
    <source>
        <dbReference type="ARBA" id="ARBA00023239"/>
    </source>
</evidence>
<keyword evidence="2 3" id="KW-0456">Lyase</keyword>
<dbReference type="PANTHER" id="PTHR42916:SF1">
    <property type="entry name" value="PROTEIN PHYLLO, CHLOROPLASTIC"/>
    <property type="match status" value="1"/>
</dbReference>
<dbReference type="Pfam" id="PF00561">
    <property type="entry name" value="Abhydrolase_1"/>
    <property type="match status" value="1"/>
</dbReference>
<evidence type="ECO:0000313" key="7">
    <source>
        <dbReference type="Proteomes" id="UP000037784"/>
    </source>
</evidence>
<dbReference type="UniPathway" id="UPA00079"/>
<reference evidence="6 8" key="2">
    <citation type="submission" date="2015-07" db="EMBL/GenBank/DDBJ databases">
        <title>Whole genome sequence of Ardenticatena maritima DSM 23922.</title>
        <authorList>
            <person name="Hemp J."/>
            <person name="Ward L.M."/>
            <person name="Pace L.A."/>
            <person name="Fischer W.W."/>
        </authorList>
    </citation>
    <scope>NUCLEOTIDE SEQUENCE [LARGE SCALE GENOMIC DNA]</scope>
    <source>
        <strain evidence="6 8">110S</strain>
    </source>
</reference>
<evidence type="ECO:0000313" key="6">
    <source>
        <dbReference type="EMBL" id="KPL87915.1"/>
    </source>
</evidence>
<accession>A0A0M8K537</accession>
<dbReference type="UniPathway" id="UPA01057">
    <property type="reaction ID" value="UER00900"/>
</dbReference>
<dbReference type="NCBIfam" id="TIGR03695">
    <property type="entry name" value="menH_SHCHC"/>
    <property type="match status" value="1"/>
</dbReference>
<comment type="caution">
    <text evidence="5">The sequence shown here is derived from an EMBL/GenBank/DDBJ whole genome shotgun (WGS) entry which is preliminary data.</text>
</comment>